<evidence type="ECO:0008006" key="4">
    <source>
        <dbReference type="Google" id="ProtNLM"/>
    </source>
</evidence>
<feature type="region of interest" description="Disordered" evidence="1">
    <location>
        <begin position="62"/>
        <end position="91"/>
    </location>
</feature>
<dbReference type="Proteomes" id="UP000279275">
    <property type="component" value="Unassembled WGS sequence"/>
</dbReference>
<dbReference type="RefSeq" id="WP_122188438.1">
    <property type="nucleotide sequence ID" value="NZ_RFFH01000005.1"/>
</dbReference>
<comment type="caution">
    <text evidence="2">The sequence shown here is derived from an EMBL/GenBank/DDBJ whole genome shotgun (WGS) entry which is preliminary data.</text>
</comment>
<proteinExistence type="predicted"/>
<dbReference type="InterPro" id="IPR032710">
    <property type="entry name" value="NTF2-like_dom_sf"/>
</dbReference>
<dbReference type="SUPFAM" id="SSF54427">
    <property type="entry name" value="NTF2-like"/>
    <property type="match status" value="1"/>
</dbReference>
<sequence>MTSSNDPMATVRQYVDAFNRGDAEAMIAACADPMQILDGMSPHVWQGIRQMRGDLMSFDAVRKRDQHGESAGPFHESRDRGRSGPHHQITLPVAGDLPALDFDRPFADRHQVADDLAPVRAVRSFRMSHQPAGTEFA</sequence>
<evidence type="ECO:0000313" key="2">
    <source>
        <dbReference type="EMBL" id="RMI32096.1"/>
    </source>
</evidence>
<reference evidence="2 3" key="1">
    <citation type="submission" date="2018-10" db="EMBL/GenBank/DDBJ databases">
        <title>Isolation from cow dung.</title>
        <authorList>
            <person name="Ling L."/>
        </authorList>
    </citation>
    <scope>NUCLEOTIDE SEQUENCE [LARGE SCALE GENOMIC DNA]</scope>
    <source>
        <strain evidence="2 3">NEAU-LL90</strain>
    </source>
</reference>
<evidence type="ECO:0000256" key="1">
    <source>
        <dbReference type="SAM" id="MobiDB-lite"/>
    </source>
</evidence>
<dbReference type="AlphaFoldDB" id="A0A3M2L564"/>
<dbReference type="EMBL" id="RFFH01000005">
    <property type="protein sequence ID" value="RMI32096.1"/>
    <property type="molecule type" value="Genomic_DNA"/>
</dbReference>
<dbReference type="Gene3D" id="3.10.450.50">
    <property type="match status" value="1"/>
</dbReference>
<protein>
    <recommendedName>
        <fullName evidence="4">SnoaL-like domain-containing protein</fullName>
    </recommendedName>
</protein>
<evidence type="ECO:0000313" key="3">
    <source>
        <dbReference type="Proteomes" id="UP000279275"/>
    </source>
</evidence>
<name>A0A3M2L564_9NOCA</name>
<accession>A0A3M2L564</accession>
<organism evidence="2 3">
    <name type="scientific">Nocardia stercoris</name>
    <dbReference type="NCBI Taxonomy" id="2483361"/>
    <lineage>
        <taxon>Bacteria</taxon>
        <taxon>Bacillati</taxon>
        <taxon>Actinomycetota</taxon>
        <taxon>Actinomycetes</taxon>
        <taxon>Mycobacteriales</taxon>
        <taxon>Nocardiaceae</taxon>
        <taxon>Nocardia</taxon>
    </lineage>
</organism>
<keyword evidence="3" id="KW-1185">Reference proteome</keyword>
<gene>
    <name evidence="2" type="ORF">EBN03_13840</name>
</gene>
<dbReference type="OrthoDB" id="119950at2"/>